<evidence type="ECO:0000313" key="2">
    <source>
        <dbReference type="Proteomes" id="UP000299102"/>
    </source>
</evidence>
<organism evidence="1 2">
    <name type="scientific">Eumeta variegata</name>
    <name type="common">Bagworm moth</name>
    <name type="synonym">Eumeta japonica</name>
    <dbReference type="NCBI Taxonomy" id="151549"/>
    <lineage>
        <taxon>Eukaryota</taxon>
        <taxon>Metazoa</taxon>
        <taxon>Ecdysozoa</taxon>
        <taxon>Arthropoda</taxon>
        <taxon>Hexapoda</taxon>
        <taxon>Insecta</taxon>
        <taxon>Pterygota</taxon>
        <taxon>Neoptera</taxon>
        <taxon>Endopterygota</taxon>
        <taxon>Lepidoptera</taxon>
        <taxon>Glossata</taxon>
        <taxon>Ditrysia</taxon>
        <taxon>Tineoidea</taxon>
        <taxon>Psychidae</taxon>
        <taxon>Oiketicinae</taxon>
        <taxon>Eumeta</taxon>
    </lineage>
</organism>
<name>A0A4C2ACJ2_EUMVA</name>
<reference evidence="1 2" key="1">
    <citation type="journal article" date="2019" name="Commun. Biol.">
        <title>The bagworm genome reveals a unique fibroin gene that provides high tensile strength.</title>
        <authorList>
            <person name="Kono N."/>
            <person name="Nakamura H."/>
            <person name="Ohtoshi R."/>
            <person name="Tomita M."/>
            <person name="Numata K."/>
            <person name="Arakawa K."/>
        </authorList>
    </citation>
    <scope>NUCLEOTIDE SEQUENCE [LARGE SCALE GENOMIC DNA]</scope>
</reference>
<comment type="caution">
    <text evidence="1">The sequence shown here is derived from an EMBL/GenBank/DDBJ whole genome shotgun (WGS) entry which is preliminary data.</text>
</comment>
<evidence type="ECO:0000313" key="1">
    <source>
        <dbReference type="EMBL" id="GBP97848.1"/>
    </source>
</evidence>
<accession>A0A4C2ACJ2</accession>
<keyword evidence="2" id="KW-1185">Reference proteome</keyword>
<proteinExistence type="predicted"/>
<sequence length="112" mass="12636">MPSAEGDLPPERLRHHQPHVYGGRLFRAYECDDRPQTRKYGALFTCLTTRAVHIGGVFVIRLHDTGFASIHRSKRNSGVMYSDNGTNFVGANKELMNIQEVHEDEEKPTSAP</sequence>
<dbReference type="Proteomes" id="UP000299102">
    <property type="component" value="Unassembled WGS sequence"/>
</dbReference>
<protein>
    <submittedName>
        <fullName evidence="1">Uncharacterized protein</fullName>
    </submittedName>
</protein>
<gene>
    <name evidence="1" type="ORF">EVAR_57030_1</name>
</gene>
<dbReference type="PANTHER" id="PTHR47331:SF1">
    <property type="entry name" value="GAG-LIKE PROTEIN"/>
    <property type="match status" value="1"/>
</dbReference>
<dbReference type="OrthoDB" id="5984724at2759"/>
<dbReference type="EMBL" id="BGZK01003014">
    <property type="protein sequence ID" value="GBP97848.1"/>
    <property type="molecule type" value="Genomic_DNA"/>
</dbReference>
<dbReference type="PANTHER" id="PTHR47331">
    <property type="entry name" value="PHD-TYPE DOMAIN-CONTAINING PROTEIN"/>
    <property type="match status" value="1"/>
</dbReference>
<dbReference type="AlphaFoldDB" id="A0A4C2ACJ2"/>